<feature type="domain" description="Mce/MlaD" evidence="1">
    <location>
        <begin position="39"/>
        <end position="110"/>
    </location>
</feature>
<dbReference type="PANTHER" id="PTHR33371">
    <property type="entry name" value="INTERMEMBRANE PHOSPHOLIPID TRANSPORT SYSTEM BINDING PROTEIN MLAD-RELATED"/>
    <property type="match status" value="1"/>
</dbReference>
<evidence type="ECO:0000313" key="3">
    <source>
        <dbReference type="Proteomes" id="UP000192707"/>
    </source>
</evidence>
<evidence type="ECO:0000259" key="1">
    <source>
        <dbReference type="Pfam" id="PF02470"/>
    </source>
</evidence>
<dbReference type="OrthoDB" id="4371474at2"/>
<proteinExistence type="predicted"/>
<organism evidence="2 3">
    <name type="scientific">Mycobacterium arosiense ATCC BAA-1401 = DSM 45069</name>
    <dbReference type="NCBI Taxonomy" id="1265311"/>
    <lineage>
        <taxon>Bacteria</taxon>
        <taxon>Bacillati</taxon>
        <taxon>Actinomycetota</taxon>
        <taxon>Actinomycetes</taxon>
        <taxon>Mycobacteriales</taxon>
        <taxon>Mycobacteriaceae</taxon>
        <taxon>Mycobacterium</taxon>
        <taxon>Mycobacterium avium complex (MAC)</taxon>
    </lineage>
</organism>
<accession>A0A1W9ZCD2</accession>
<reference evidence="2 3" key="1">
    <citation type="submission" date="2016-12" db="EMBL/GenBank/DDBJ databases">
        <title>The new phylogeny of genus Mycobacterium.</title>
        <authorList>
            <person name="Tortoli E."/>
            <person name="Trovato A."/>
            <person name="Cirillo D.M."/>
        </authorList>
    </citation>
    <scope>NUCLEOTIDE SEQUENCE [LARGE SCALE GENOMIC DNA]</scope>
    <source>
        <strain evidence="2 3">DSM 45069</strain>
    </source>
</reference>
<gene>
    <name evidence="2" type="ORF">BST14_17795</name>
</gene>
<name>A0A1W9ZCD2_MYCAI</name>
<dbReference type="AlphaFoldDB" id="A0A1W9ZCD2"/>
<dbReference type="InterPro" id="IPR052336">
    <property type="entry name" value="MlaD_Phospholipid_Transporter"/>
</dbReference>
<comment type="caution">
    <text evidence="2">The sequence shown here is derived from an EMBL/GenBank/DDBJ whole genome shotgun (WGS) entry which is preliminary data.</text>
</comment>
<dbReference type="Proteomes" id="UP000192707">
    <property type="component" value="Unassembled WGS sequence"/>
</dbReference>
<sequence length="317" mass="34385">MKVRDVLSILAFCAIIASAVSYLNALGVRIGPPKDRINIAMDVVDINNLVVGSNVLLRGVPVGKVTTIEPGTKAATVRFYINNRFRVPVDTDVRLDNLSALGEAYIGLVPRTKAGPMMYDGQHLATERVTQPPSISELATSVVRVLNQLDPGALKRVINEADIALPNPNTTLPNMARASMLLRNDAADMNGTGRALLDNFQTLLRNATWVGPVLRDLPPDVRSIGKSTQIVWHSTIRMRYNGGPQFEVELKNLMARIQRLLDNNGGDIKVIGEALKPHMQGIAGALANIDSAQLLNNFLQGIPEDGTITLRVQVPPP</sequence>
<dbReference type="InterPro" id="IPR003399">
    <property type="entry name" value="Mce/MlaD"/>
</dbReference>
<dbReference type="GO" id="GO:0005576">
    <property type="term" value="C:extracellular region"/>
    <property type="evidence" value="ECO:0007669"/>
    <property type="project" value="TreeGrafter"/>
</dbReference>
<dbReference type="PANTHER" id="PTHR33371:SF16">
    <property type="entry name" value="MCE-FAMILY PROTEIN MCE3F"/>
    <property type="match status" value="1"/>
</dbReference>
<evidence type="ECO:0000313" key="2">
    <source>
        <dbReference type="EMBL" id="ORA11966.1"/>
    </source>
</evidence>
<dbReference type="EMBL" id="MVHG01000048">
    <property type="protein sequence ID" value="ORA11966.1"/>
    <property type="molecule type" value="Genomic_DNA"/>
</dbReference>
<dbReference type="Pfam" id="PF02470">
    <property type="entry name" value="MlaD"/>
    <property type="match status" value="1"/>
</dbReference>
<keyword evidence="3" id="KW-1185">Reference proteome</keyword>
<protein>
    <submittedName>
        <fullName evidence="2">Mammalian cell entry protein</fullName>
    </submittedName>
</protein>
<dbReference type="RefSeq" id="WP_083065699.1">
    <property type="nucleotide sequence ID" value="NZ_MVHG01000048.1"/>
</dbReference>